<feature type="domain" description="GAF" evidence="2">
    <location>
        <begin position="33"/>
        <end position="152"/>
    </location>
</feature>
<organism evidence="3 4">
    <name type="scientific">Tolypothrix tenuis PCC 7101</name>
    <dbReference type="NCBI Taxonomy" id="231146"/>
    <lineage>
        <taxon>Bacteria</taxon>
        <taxon>Bacillati</taxon>
        <taxon>Cyanobacteriota</taxon>
        <taxon>Cyanophyceae</taxon>
        <taxon>Nostocales</taxon>
        <taxon>Tolypothrichaceae</taxon>
        <taxon>Tolypothrix</taxon>
    </lineage>
</organism>
<dbReference type="SUPFAM" id="SSF55781">
    <property type="entry name" value="GAF domain-like"/>
    <property type="match status" value="1"/>
</dbReference>
<evidence type="ECO:0000313" key="3">
    <source>
        <dbReference type="EMBL" id="BAZ02549.1"/>
    </source>
</evidence>
<dbReference type="InterPro" id="IPR003018">
    <property type="entry name" value="GAF"/>
</dbReference>
<dbReference type="Pfam" id="PF01590">
    <property type="entry name" value="GAF"/>
    <property type="match status" value="1"/>
</dbReference>
<dbReference type="Proteomes" id="UP000218785">
    <property type="component" value="Chromosome"/>
</dbReference>
<sequence>MAELLQLPEAKDRETIYIALLPQIKNLIAAEKDLIANLANITAVLHQAFNFFWVGFYRRIDDELVLGPFQGTLACTRIHLFQGVCGASASQKQTIIVPDVDLFPGHIACSSASRSEIVVPLEDAGEVQLVLDIDSDKINDFSTSDAFYLEQLIELIKQRHFDSCKHNYQE</sequence>
<dbReference type="GO" id="GO:0005829">
    <property type="term" value="C:cytosol"/>
    <property type="evidence" value="ECO:0007669"/>
    <property type="project" value="TreeGrafter"/>
</dbReference>
<comment type="similarity">
    <text evidence="1">Belongs to the free Met sulfoxide reductase family.</text>
</comment>
<dbReference type="InterPro" id="IPR029016">
    <property type="entry name" value="GAF-like_dom_sf"/>
</dbReference>
<reference evidence="3 4" key="1">
    <citation type="submission" date="2017-06" db="EMBL/GenBank/DDBJ databases">
        <title>Genome sequencing of cyanobaciteial culture collection at National Institute for Environmental Studies (NIES).</title>
        <authorList>
            <person name="Hirose Y."/>
            <person name="Shimura Y."/>
            <person name="Fujisawa T."/>
            <person name="Nakamura Y."/>
            <person name="Kawachi M."/>
        </authorList>
    </citation>
    <scope>NUCLEOTIDE SEQUENCE [LARGE SCALE GENOMIC DNA]</scope>
    <source>
        <strain evidence="3 4">NIES-37</strain>
    </source>
</reference>
<dbReference type="KEGG" id="ttq:NIES37_65620"/>
<evidence type="ECO:0000313" key="4">
    <source>
        <dbReference type="Proteomes" id="UP000218785"/>
    </source>
</evidence>
<dbReference type="AlphaFoldDB" id="A0A1Z4N9Z2"/>
<keyword evidence="3" id="KW-0560">Oxidoreductase</keyword>
<dbReference type="FunFam" id="3.30.450.40:FF:000008">
    <property type="entry name" value="GAF domain-containing proteins"/>
    <property type="match status" value="1"/>
</dbReference>
<dbReference type="PANTHER" id="PTHR21021:SF15">
    <property type="entry name" value="FREE METHIONINE-R-SULFOXIDE REDUCTASE"/>
    <property type="match status" value="1"/>
</dbReference>
<dbReference type="PANTHER" id="PTHR21021">
    <property type="entry name" value="GAF/PUTATIVE CYTOSKELETAL PROTEIN"/>
    <property type="match status" value="1"/>
</dbReference>
<dbReference type="InterPro" id="IPR051330">
    <property type="entry name" value="Phosphatase_reg/MetRdx"/>
</dbReference>
<gene>
    <name evidence="3" type="primary">msrC</name>
    <name evidence="3" type="ORF">NIES37_65620</name>
</gene>
<accession>A0A1Z4N9Z2</accession>
<protein>
    <submittedName>
        <fullName evidence="3">Free methionine-R-sulfoxide reductase</fullName>
        <ecNumber evidence="3">1.8.4.14</ecNumber>
    </submittedName>
</protein>
<dbReference type="EC" id="1.8.4.14" evidence="3"/>
<dbReference type="RefSeq" id="WP_096582855.1">
    <property type="nucleotide sequence ID" value="NZ_CAWNJS010000001.1"/>
</dbReference>
<dbReference type="Gene3D" id="3.30.450.40">
    <property type="match status" value="1"/>
</dbReference>
<proteinExistence type="inferred from homology"/>
<dbReference type="EMBL" id="AP018248">
    <property type="protein sequence ID" value="BAZ02549.1"/>
    <property type="molecule type" value="Genomic_DNA"/>
</dbReference>
<evidence type="ECO:0000259" key="2">
    <source>
        <dbReference type="Pfam" id="PF01590"/>
    </source>
</evidence>
<keyword evidence="4" id="KW-1185">Reference proteome</keyword>
<evidence type="ECO:0000256" key="1">
    <source>
        <dbReference type="ARBA" id="ARBA00038454"/>
    </source>
</evidence>
<dbReference type="GO" id="GO:0033745">
    <property type="term" value="F:L-methionine-(R)-S-oxide reductase activity"/>
    <property type="evidence" value="ECO:0007669"/>
    <property type="project" value="UniProtKB-EC"/>
</dbReference>
<name>A0A1Z4N9Z2_9CYAN</name>